<dbReference type="PROSITE" id="PS50089">
    <property type="entry name" value="ZF_RING_2"/>
    <property type="match status" value="1"/>
</dbReference>
<dbReference type="PROSITE" id="PS00518">
    <property type="entry name" value="ZF_RING_1"/>
    <property type="match status" value="1"/>
</dbReference>
<keyword evidence="13" id="KW-1185">Reference proteome</keyword>
<gene>
    <name evidence="12" type="ORF">CRENBAI_026302</name>
</gene>
<dbReference type="InterPro" id="IPR039398">
    <property type="entry name" value="Deltex_fam"/>
</dbReference>
<dbReference type="InterPro" id="IPR017907">
    <property type="entry name" value="Znf_RING_CS"/>
</dbReference>
<comment type="pathway">
    <text evidence="2 9">Protein modification; protein ubiquitination.</text>
</comment>
<dbReference type="FunFam" id="3.30.390.130:FF:000001">
    <property type="entry name" value="Probable E3 ubiquitin-protein ligase DTX3"/>
    <property type="match status" value="1"/>
</dbReference>
<dbReference type="GO" id="GO:0005737">
    <property type="term" value="C:cytoplasm"/>
    <property type="evidence" value="ECO:0007669"/>
    <property type="project" value="UniProtKB-SubCell"/>
</dbReference>
<evidence type="ECO:0000313" key="12">
    <source>
        <dbReference type="EMBL" id="KAK5606147.1"/>
    </source>
</evidence>
<evidence type="ECO:0000256" key="6">
    <source>
        <dbReference type="ARBA" id="ARBA00022771"/>
    </source>
</evidence>
<comment type="similarity">
    <text evidence="3 9">Belongs to the Deltex family.</text>
</comment>
<comment type="subcellular location">
    <subcellularLocation>
        <location evidence="9">Cytoplasm</location>
    </subcellularLocation>
</comment>
<accession>A0AAV9RB80</accession>
<evidence type="ECO:0000313" key="13">
    <source>
        <dbReference type="Proteomes" id="UP001311232"/>
    </source>
</evidence>
<protein>
    <recommendedName>
        <fullName evidence="9">E3 ubiquitin-protein ligase</fullName>
        <ecNumber evidence="9">2.3.2.27</ecNumber>
    </recommendedName>
</protein>
<dbReference type="GO" id="GO:0007219">
    <property type="term" value="P:Notch signaling pathway"/>
    <property type="evidence" value="ECO:0007669"/>
    <property type="project" value="InterPro"/>
</dbReference>
<dbReference type="EMBL" id="JAHHUM010002104">
    <property type="protein sequence ID" value="KAK5606147.1"/>
    <property type="molecule type" value="Genomic_DNA"/>
</dbReference>
<feature type="region of interest" description="Disordered" evidence="10">
    <location>
        <begin position="194"/>
        <end position="226"/>
    </location>
</feature>
<comment type="caution">
    <text evidence="12">The sequence shown here is derived from an EMBL/GenBank/DDBJ whole genome shotgun (WGS) entry which is preliminary data.</text>
</comment>
<keyword evidence="9" id="KW-0963">Cytoplasm</keyword>
<dbReference type="Gene3D" id="3.30.390.130">
    <property type="match status" value="1"/>
</dbReference>
<dbReference type="SMART" id="SM00184">
    <property type="entry name" value="RING"/>
    <property type="match status" value="1"/>
</dbReference>
<dbReference type="InterPro" id="IPR001841">
    <property type="entry name" value="Znf_RING"/>
</dbReference>
<dbReference type="Pfam" id="PF13639">
    <property type="entry name" value="zf-RING_2"/>
    <property type="match status" value="1"/>
</dbReference>
<dbReference type="AlphaFoldDB" id="A0AAV9RB80"/>
<evidence type="ECO:0000259" key="11">
    <source>
        <dbReference type="PROSITE" id="PS50089"/>
    </source>
</evidence>
<dbReference type="GO" id="GO:0008270">
    <property type="term" value="F:zinc ion binding"/>
    <property type="evidence" value="ECO:0007669"/>
    <property type="project" value="UniProtKB-KW"/>
</dbReference>
<keyword evidence="4 9" id="KW-0808">Transferase</keyword>
<feature type="compositionally biased region" description="Polar residues" evidence="10">
    <location>
        <begin position="205"/>
        <end position="216"/>
    </location>
</feature>
<comment type="catalytic activity">
    <reaction evidence="1 9">
        <text>S-ubiquitinyl-[E2 ubiquitin-conjugating enzyme]-L-cysteine + [acceptor protein]-L-lysine = [E2 ubiquitin-conjugating enzyme]-L-cysteine + N(6)-ubiquitinyl-[acceptor protein]-L-lysine.</text>
        <dbReference type="EC" id="2.3.2.27"/>
    </reaction>
</comment>
<dbReference type="InterPro" id="IPR039396">
    <property type="entry name" value="Deltex_C"/>
</dbReference>
<keyword evidence="5 9" id="KW-0479">Metal-binding</keyword>
<evidence type="ECO:0000256" key="8">
    <source>
        <dbReference type="PROSITE-ProRule" id="PRU00175"/>
    </source>
</evidence>
<name>A0AAV9RB80_9TELE</name>
<dbReference type="Proteomes" id="UP001311232">
    <property type="component" value="Unassembled WGS sequence"/>
</dbReference>
<dbReference type="InterPro" id="IPR013083">
    <property type="entry name" value="Znf_RING/FYVE/PHD"/>
</dbReference>
<reference evidence="12 13" key="1">
    <citation type="submission" date="2021-06" db="EMBL/GenBank/DDBJ databases">
        <authorList>
            <person name="Palmer J.M."/>
        </authorList>
    </citation>
    <scope>NUCLEOTIDE SEQUENCE [LARGE SCALE GENOMIC DNA]</scope>
    <source>
        <strain evidence="12 13">MEX-2019</strain>
        <tissue evidence="12">Muscle</tissue>
    </source>
</reference>
<keyword evidence="7 9" id="KW-0862">Zinc</keyword>
<keyword evidence="6 8" id="KW-0863">Zinc-finger</keyword>
<proteinExistence type="inferred from homology"/>
<evidence type="ECO:0000256" key="5">
    <source>
        <dbReference type="ARBA" id="ARBA00022723"/>
    </source>
</evidence>
<dbReference type="EC" id="2.3.2.27" evidence="9"/>
<evidence type="ECO:0000256" key="3">
    <source>
        <dbReference type="ARBA" id="ARBA00009413"/>
    </source>
</evidence>
<evidence type="ECO:0000256" key="9">
    <source>
        <dbReference type="RuleBase" id="RU367105"/>
    </source>
</evidence>
<dbReference type="GO" id="GO:0016567">
    <property type="term" value="P:protein ubiquitination"/>
    <property type="evidence" value="ECO:0007669"/>
    <property type="project" value="UniProtKB-UniRule"/>
</dbReference>
<evidence type="ECO:0000256" key="1">
    <source>
        <dbReference type="ARBA" id="ARBA00000900"/>
    </source>
</evidence>
<dbReference type="InterPro" id="IPR039399">
    <property type="entry name" value="Deltex_C_sf"/>
</dbReference>
<dbReference type="CDD" id="cd09633">
    <property type="entry name" value="Deltex_C"/>
    <property type="match status" value="1"/>
</dbReference>
<dbReference type="Pfam" id="PF18102">
    <property type="entry name" value="DTC"/>
    <property type="match status" value="1"/>
</dbReference>
<dbReference type="SUPFAM" id="SSF57850">
    <property type="entry name" value="RING/U-box"/>
    <property type="match status" value="1"/>
</dbReference>
<evidence type="ECO:0000256" key="4">
    <source>
        <dbReference type="ARBA" id="ARBA00022679"/>
    </source>
</evidence>
<evidence type="ECO:0000256" key="2">
    <source>
        <dbReference type="ARBA" id="ARBA00004906"/>
    </source>
</evidence>
<evidence type="ECO:0000256" key="7">
    <source>
        <dbReference type="ARBA" id="ARBA00022833"/>
    </source>
</evidence>
<organism evidence="12 13">
    <name type="scientific">Crenichthys baileyi</name>
    <name type="common">White River springfish</name>
    <dbReference type="NCBI Taxonomy" id="28760"/>
    <lineage>
        <taxon>Eukaryota</taxon>
        <taxon>Metazoa</taxon>
        <taxon>Chordata</taxon>
        <taxon>Craniata</taxon>
        <taxon>Vertebrata</taxon>
        <taxon>Euteleostomi</taxon>
        <taxon>Actinopterygii</taxon>
        <taxon>Neopterygii</taxon>
        <taxon>Teleostei</taxon>
        <taxon>Neoteleostei</taxon>
        <taxon>Acanthomorphata</taxon>
        <taxon>Ovalentaria</taxon>
        <taxon>Atherinomorphae</taxon>
        <taxon>Cyprinodontiformes</taxon>
        <taxon>Goodeidae</taxon>
        <taxon>Crenichthys</taxon>
    </lineage>
</organism>
<dbReference type="PANTHER" id="PTHR12622">
    <property type="entry name" value="DELTEX-RELATED"/>
    <property type="match status" value="1"/>
</dbReference>
<evidence type="ECO:0000256" key="10">
    <source>
        <dbReference type="SAM" id="MobiDB-lite"/>
    </source>
</evidence>
<feature type="domain" description="RING-type" evidence="11">
    <location>
        <begin position="229"/>
        <end position="268"/>
    </location>
</feature>
<dbReference type="GO" id="GO:0061630">
    <property type="term" value="F:ubiquitin protein ligase activity"/>
    <property type="evidence" value="ECO:0007669"/>
    <property type="project" value="UniProtKB-UniRule"/>
</dbReference>
<sequence length="410" mass="46295">MEIFTNITLIIDEKGFEDREGLKRIVTSYNHKTSGSGYRVMESFDVLGELVKKLSTLNAATHPTPVNSLVMDYIYKRCAEKLEKIHGQRIVTDFRAANSDPQGTGQVTFRARNKSYSPDRVHLDFVRQRFITFYQRTASDLHQIDLHLAPQQCEDLQRRFPLLLFNQRPSNTTTICGPFAHVHKLEEYVSQNFKSSGNGPAKNVPASSQSFKSNAPSLKHSKPPEDESCPICMELIPPEKKKALQCKHSFCKDCLQKAFVYKPVCPICGEVYGTLKGTQPGGGTMDIKRTSDSLPGYENHKTIVINYHIPNGIQKEEHPNPGQPFHGVSRTAYLPDSPEGRKVLELLSKAFEQRLIFTIGRSSTTGRNNMVTWNDIHHKTSMYGGPTCYGYPDPDYLNRVQEELKAKGIK</sequence>
<dbReference type="Gene3D" id="3.30.40.10">
    <property type="entry name" value="Zinc/RING finger domain, C3HC4 (zinc finger)"/>
    <property type="match status" value="1"/>
</dbReference>